<evidence type="ECO:0000313" key="5">
    <source>
        <dbReference type="EMBL" id="VDP70981.1"/>
    </source>
</evidence>
<keyword evidence="1" id="KW-0378">Hydrolase</keyword>
<dbReference type="InterPro" id="IPR038718">
    <property type="entry name" value="SNF2-like_sf"/>
</dbReference>
<feature type="compositionally biased region" description="Polar residues" evidence="2">
    <location>
        <begin position="1026"/>
        <end position="1051"/>
    </location>
</feature>
<dbReference type="Pfam" id="PF00271">
    <property type="entry name" value="Helicase_C"/>
    <property type="match status" value="1"/>
</dbReference>
<dbReference type="SMART" id="SM00490">
    <property type="entry name" value="HELICc"/>
    <property type="match status" value="1"/>
</dbReference>
<name>A0A183AAC2_9TREM</name>
<dbReference type="SUPFAM" id="SSF52540">
    <property type="entry name" value="P-loop containing nucleoside triphosphate hydrolases"/>
    <property type="match status" value="2"/>
</dbReference>
<feature type="compositionally biased region" description="Polar residues" evidence="2">
    <location>
        <begin position="1068"/>
        <end position="1081"/>
    </location>
</feature>
<feature type="region of interest" description="Disordered" evidence="2">
    <location>
        <begin position="1109"/>
        <end position="1177"/>
    </location>
</feature>
<dbReference type="PANTHER" id="PTHR45629:SF7">
    <property type="entry name" value="DNA EXCISION REPAIR PROTEIN ERCC-6-RELATED"/>
    <property type="match status" value="1"/>
</dbReference>
<keyword evidence="6" id="KW-1185">Reference proteome</keyword>
<feature type="compositionally biased region" description="Polar residues" evidence="2">
    <location>
        <begin position="1127"/>
        <end position="1154"/>
    </location>
</feature>
<dbReference type="InterPro" id="IPR011990">
    <property type="entry name" value="TPR-like_helical_dom_sf"/>
</dbReference>
<feature type="region of interest" description="Disordered" evidence="2">
    <location>
        <begin position="1008"/>
        <end position="1081"/>
    </location>
</feature>
<feature type="compositionally biased region" description="Basic and acidic residues" evidence="2">
    <location>
        <begin position="1011"/>
        <end position="1025"/>
    </location>
</feature>
<dbReference type="PROSITE" id="PS51194">
    <property type="entry name" value="HELICASE_CTER"/>
    <property type="match status" value="1"/>
</dbReference>
<dbReference type="CDD" id="cd18793">
    <property type="entry name" value="SF2_C_SNF"/>
    <property type="match status" value="1"/>
</dbReference>
<dbReference type="InterPro" id="IPR027417">
    <property type="entry name" value="P-loop_NTPase"/>
</dbReference>
<dbReference type="Gene3D" id="3.40.50.10810">
    <property type="entry name" value="Tandem AAA-ATPase domain"/>
    <property type="match status" value="1"/>
</dbReference>
<evidence type="ECO:0000256" key="1">
    <source>
        <dbReference type="ARBA" id="ARBA00022801"/>
    </source>
</evidence>
<evidence type="ECO:0000259" key="3">
    <source>
        <dbReference type="PROSITE" id="PS51192"/>
    </source>
</evidence>
<dbReference type="OrthoDB" id="413460at2759"/>
<sequence>MSVEDEFQSLISSARIVFEQGDPHESLKICQKALDLKECPKLRKKIERIRAYIASQEKENMGNQCENSTEDPVKEVADHLFSKAQRKIESGDLEAALKLLKESYECYPSQTTAKRIAKVEKSLNTIGNEAEDVPRRSSVSEVSEELDPEQMVEEARQLYHNGQLRDCVQLLQRVQSIAPSEKIQRKIDRIETFLRENRAKSPVSDNEDLSSNDLVTVAEGFYLPHALYKQLYSYQRDGVQWLWKLHNSAPGGVLADDMGLGKTVQVISFLCGLFLSSRKSFTALVAMPVSVLVTWESELKRWAPALRVCVFHDANRQTRLRHLASIQRQGGILLTTYGMVTSNIVDLTTDLNADPHFLSSAGRTAPDERHGPEFQWNYLVLDEAHKIKNPAAKTTKAILTISAKHRILLTGTAVQNNLAELWSLYNCTHSGRLLGRMQTFKTEYEKPITRAREKDASRAERAHGQLMAQSLRKLIDPYFLRRTKAEVLPSTDNTTPDQLEVSLSKLRDLQLNEAMPKKTELVIWLYLREIQERSYRDFLQLDQVKELLLRSNRRSPLMELIILKKLCDHPRLLSRDQCLSLNLEVNQAPEGQFSKHYLPSASQLMNESGKLYFLGALMNSFLCDAEQETPYPPRTLIFSQSLRLLDMAEKVILSLNKRPENVAKSRFHRVLRLDGRLSKVEERLEVIRMFERDKSYTVGGVGLTLTAANRVVILDPSWNPATDAQAVDRAYRIGQKSNVLVYRLITCATVEEKIYRRQIFKDSVIRQTTSSGRNKSDHDPYRYFTHQDLRELFTLADPRVSATQEQLSQLHEAREKWDDQWLSPHLAYLTGDEMRDSVFGLSFHDLMFSRQEVHEPVHPATEDEARREQEFLRNRMAAAEFAIARECGGLTAPHPVLSLPPDMNNNSGAPAYRPPDGVFVVPSMIDSRRPMLNRPHLGLPTARSLTQTTLPWMTQPPVEHTQPDGVADLIDQFTTSLREMSISHADSPPVTPNTSAADQTDSCVIIEDPQDVSHKLPENASRETTDSNSRYSAQQNSPAHPTQRDSTTANCVSQPSSSSVHSTQTPSGKSASGRSSMDVNSPWPSSAAAFLGAIKSNVFRSTPVSLRTAPQPMLLGTPVMNPRKSAESPSTPSIHMSADTTKSMRNSLSPTKNHSPIGLSSSSSSESSHESSSNPIRFTKNGMLIDITVEMDEERLQNTMAMKSLHEILAKSGLHTPNEQVDRTGSQFALETIEVEDSCLSASQNHINPVPRSTIDDSLDEVEVIGDSLDE</sequence>
<evidence type="ECO:0000256" key="2">
    <source>
        <dbReference type="SAM" id="MobiDB-lite"/>
    </source>
</evidence>
<dbReference type="Gene3D" id="1.25.40.10">
    <property type="entry name" value="Tetratricopeptide repeat domain"/>
    <property type="match status" value="1"/>
</dbReference>
<feature type="compositionally biased region" description="Low complexity" evidence="2">
    <location>
        <begin position="1160"/>
        <end position="1173"/>
    </location>
</feature>
<dbReference type="GO" id="GO:0015616">
    <property type="term" value="F:DNA translocase activity"/>
    <property type="evidence" value="ECO:0007669"/>
    <property type="project" value="TreeGrafter"/>
</dbReference>
<gene>
    <name evidence="5" type="ORF">ECPE_LOCUS3907</name>
</gene>
<dbReference type="Proteomes" id="UP000272942">
    <property type="component" value="Unassembled WGS sequence"/>
</dbReference>
<dbReference type="InterPro" id="IPR000330">
    <property type="entry name" value="SNF2_N"/>
</dbReference>
<dbReference type="WBParaSite" id="ECPE_0000391401-mRNA-1">
    <property type="protein sequence ID" value="ECPE_0000391401-mRNA-1"/>
    <property type="gene ID" value="ECPE_0000391401"/>
</dbReference>
<dbReference type="Pfam" id="PF00176">
    <property type="entry name" value="SNF2-rel_dom"/>
    <property type="match status" value="1"/>
</dbReference>
<dbReference type="EMBL" id="UZAN01040801">
    <property type="protein sequence ID" value="VDP70981.1"/>
    <property type="molecule type" value="Genomic_DNA"/>
</dbReference>
<dbReference type="SMART" id="SM00487">
    <property type="entry name" value="DEXDc"/>
    <property type="match status" value="1"/>
</dbReference>
<evidence type="ECO:0000313" key="7">
    <source>
        <dbReference type="WBParaSite" id="ECPE_0000391401-mRNA-1"/>
    </source>
</evidence>
<dbReference type="InterPro" id="IPR050496">
    <property type="entry name" value="SNF2_RAD54_helicase_repair"/>
</dbReference>
<dbReference type="InterPro" id="IPR014001">
    <property type="entry name" value="Helicase_ATP-bd"/>
</dbReference>
<dbReference type="GO" id="GO:0005524">
    <property type="term" value="F:ATP binding"/>
    <property type="evidence" value="ECO:0007669"/>
    <property type="project" value="InterPro"/>
</dbReference>
<dbReference type="InterPro" id="IPR001650">
    <property type="entry name" value="Helicase_C-like"/>
</dbReference>
<dbReference type="PANTHER" id="PTHR45629">
    <property type="entry name" value="SNF2/RAD54 FAMILY MEMBER"/>
    <property type="match status" value="1"/>
</dbReference>
<evidence type="ECO:0000313" key="6">
    <source>
        <dbReference type="Proteomes" id="UP000272942"/>
    </source>
</evidence>
<dbReference type="AlphaFoldDB" id="A0A183AAC2"/>
<accession>A0A183AAC2</accession>
<feature type="compositionally biased region" description="Low complexity" evidence="2">
    <location>
        <begin position="1052"/>
        <end position="1067"/>
    </location>
</feature>
<dbReference type="Gene3D" id="3.40.50.300">
    <property type="entry name" value="P-loop containing nucleotide triphosphate hydrolases"/>
    <property type="match status" value="1"/>
</dbReference>
<reference evidence="7" key="1">
    <citation type="submission" date="2016-06" db="UniProtKB">
        <authorList>
            <consortium name="WormBaseParasite"/>
        </authorList>
    </citation>
    <scope>IDENTIFICATION</scope>
</reference>
<reference evidence="5 6" key="2">
    <citation type="submission" date="2018-11" db="EMBL/GenBank/DDBJ databases">
        <authorList>
            <consortium name="Pathogen Informatics"/>
        </authorList>
    </citation>
    <scope>NUCLEOTIDE SEQUENCE [LARGE SCALE GENOMIC DNA]</scope>
    <source>
        <strain evidence="5 6">Egypt</strain>
    </source>
</reference>
<organism evidence="7">
    <name type="scientific">Echinostoma caproni</name>
    <dbReference type="NCBI Taxonomy" id="27848"/>
    <lineage>
        <taxon>Eukaryota</taxon>
        <taxon>Metazoa</taxon>
        <taxon>Spiralia</taxon>
        <taxon>Lophotrochozoa</taxon>
        <taxon>Platyhelminthes</taxon>
        <taxon>Trematoda</taxon>
        <taxon>Digenea</taxon>
        <taxon>Plagiorchiida</taxon>
        <taxon>Echinostomata</taxon>
        <taxon>Echinostomatoidea</taxon>
        <taxon>Echinostomatidae</taxon>
        <taxon>Echinostoma</taxon>
    </lineage>
</organism>
<protein>
    <submittedName>
        <fullName evidence="7">DNA excision repair protein ERCC-6-like</fullName>
    </submittedName>
</protein>
<feature type="domain" description="Helicase C-terminal" evidence="4">
    <location>
        <begin position="617"/>
        <end position="781"/>
    </location>
</feature>
<dbReference type="PROSITE" id="PS51192">
    <property type="entry name" value="HELICASE_ATP_BIND_1"/>
    <property type="match status" value="1"/>
</dbReference>
<dbReference type="GO" id="GO:0016787">
    <property type="term" value="F:hydrolase activity"/>
    <property type="evidence" value="ECO:0007669"/>
    <property type="project" value="UniProtKB-KW"/>
</dbReference>
<dbReference type="InterPro" id="IPR049730">
    <property type="entry name" value="SNF2/RAD54-like_C"/>
</dbReference>
<evidence type="ECO:0000259" key="4">
    <source>
        <dbReference type="PROSITE" id="PS51194"/>
    </source>
</evidence>
<feature type="domain" description="Helicase ATP-binding" evidence="3">
    <location>
        <begin position="243"/>
        <end position="431"/>
    </location>
</feature>
<proteinExistence type="predicted"/>